<dbReference type="SUPFAM" id="SSF51971">
    <property type="entry name" value="Nucleotide-binding domain"/>
    <property type="match status" value="1"/>
</dbReference>
<dbReference type="PANTHER" id="PTHR13847:SF289">
    <property type="entry name" value="GLYCINE OXIDASE"/>
    <property type="match status" value="1"/>
</dbReference>
<dbReference type="GO" id="GO:0005737">
    <property type="term" value="C:cytoplasm"/>
    <property type="evidence" value="ECO:0007669"/>
    <property type="project" value="TreeGrafter"/>
</dbReference>
<dbReference type="GO" id="GO:0050660">
    <property type="term" value="F:flavin adenine dinucleotide binding"/>
    <property type="evidence" value="ECO:0007669"/>
    <property type="project" value="InterPro"/>
</dbReference>
<gene>
    <name evidence="8" type="ORF">FNL38_101225</name>
</gene>
<name>A0A652YW02_NOCGL</name>
<comment type="caution">
    <text evidence="8">The sequence shown here is derived from an EMBL/GenBank/DDBJ whole genome shotgun (WGS) entry which is preliminary data.</text>
</comment>
<dbReference type="EMBL" id="VNIQ01000001">
    <property type="protein sequence ID" value="TYQ07859.1"/>
    <property type="molecule type" value="Genomic_DNA"/>
</dbReference>
<evidence type="ECO:0000256" key="2">
    <source>
        <dbReference type="ARBA" id="ARBA00022977"/>
    </source>
</evidence>
<keyword evidence="3" id="KW-0560">Oxidoreductase</keyword>
<dbReference type="InterPro" id="IPR012727">
    <property type="entry name" value="Gly_oxidase_ThiO"/>
</dbReference>
<keyword evidence="2" id="KW-0784">Thiamine biosynthesis</keyword>
<dbReference type="PANTHER" id="PTHR13847">
    <property type="entry name" value="SARCOSINE DEHYDROGENASE-RELATED"/>
    <property type="match status" value="1"/>
</dbReference>
<dbReference type="GO" id="GO:0009229">
    <property type="term" value="P:thiamine diphosphate biosynthetic process"/>
    <property type="evidence" value="ECO:0007669"/>
    <property type="project" value="UniProtKB-UniPathway"/>
</dbReference>
<dbReference type="SUPFAM" id="SSF54373">
    <property type="entry name" value="FAD-linked reductases, C-terminal domain"/>
    <property type="match status" value="1"/>
</dbReference>
<reference evidence="8" key="1">
    <citation type="submission" date="2019-07" db="EMBL/GenBank/DDBJ databases">
        <title>Genomic Encyclopedia of Type Strains, Phase IV (KMG-IV): sequencing the most valuable type-strain genomes for metagenomic binning, comparative biology and taxonomic classification.</title>
        <authorList>
            <person name="Goeker M."/>
        </authorList>
    </citation>
    <scope>NUCLEOTIDE SEQUENCE</scope>
    <source>
        <strain evidence="8">DSM 44596</strain>
    </source>
</reference>
<accession>A0A652YW02</accession>
<dbReference type="Gene3D" id="3.50.50.60">
    <property type="entry name" value="FAD/NAD(P)-binding domain"/>
    <property type="match status" value="1"/>
</dbReference>
<dbReference type="AlphaFoldDB" id="A0A652YW02"/>
<evidence type="ECO:0000313" key="8">
    <source>
        <dbReference type="EMBL" id="TYQ07859.1"/>
    </source>
</evidence>
<dbReference type="NCBIfam" id="TIGR02352">
    <property type="entry name" value="thiamin_ThiO"/>
    <property type="match status" value="1"/>
</dbReference>
<dbReference type="InterPro" id="IPR036188">
    <property type="entry name" value="FAD/NAD-bd_sf"/>
</dbReference>
<keyword evidence="6" id="KW-1133">Transmembrane helix</keyword>
<keyword evidence="6" id="KW-0472">Membrane</keyword>
<keyword evidence="6" id="KW-0812">Transmembrane</keyword>
<evidence type="ECO:0000256" key="5">
    <source>
        <dbReference type="ARBA" id="ARBA00050018"/>
    </source>
</evidence>
<comment type="catalytic activity">
    <reaction evidence="4">
        <text>glycine + O2 + H2O = glyoxylate + H2O2 + NH4(+)</text>
        <dbReference type="Rhea" id="RHEA:11532"/>
        <dbReference type="ChEBI" id="CHEBI:15377"/>
        <dbReference type="ChEBI" id="CHEBI:15379"/>
        <dbReference type="ChEBI" id="CHEBI:16240"/>
        <dbReference type="ChEBI" id="CHEBI:28938"/>
        <dbReference type="ChEBI" id="CHEBI:36655"/>
        <dbReference type="ChEBI" id="CHEBI:57305"/>
        <dbReference type="EC" id="1.4.3.19"/>
    </reaction>
</comment>
<proteinExistence type="predicted"/>
<feature type="transmembrane region" description="Helical" evidence="6">
    <location>
        <begin position="12"/>
        <end position="29"/>
    </location>
</feature>
<dbReference type="Pfam" id="PF01266">
    <property type="entry name" value="DAO"/>
    <property type="match status" value="1"/>
</dbReference>
<organism evidence="8">
    <name type="scientific">Nocardia globerula</name>
    <dbReference type="NCBI Taxonomy" id="1818"/>
    <lineage>
        <taxon>Bacteria</taxon>
        <taxon>Bacillati</taxon>
        <taxon>Actinomycetota</taxon>
        <taxon>Actinomycetes</taxon>
        <taxon>Mycobacteriales</taxon>
        <taxon>Nocardiaceae</taxon>
        <taxon>Nocardia</taxon>
    </lineage>
</organism>
<dbReference type="UniPathway" id="UPA00060"/>
<sequence length="363" mass="38067">MEFVMSTHARSVAVVGGGVIGLSIAWYAARDGWAVQLYDPAIGTGASWVAGGMLAPLSEGWPGEETALTVGAASLERWPDFGAHLQKFGPSVFTTDSSLTVALDSADAQDLATIAEWVSAQGHELQILGRAQIRELEPMLGRGIRSGLMAVGESAVDNRVLLAALQAACVASGVELINRAVHDLAELDTDQIVLSAGIASAKLWPGLPVRPVKGEILRLRSRPGVTPAPSRTIRGSVHGRPAYLVPRGDGIVVGATQYESGEDTQVTMAGVRDLINDAEALMPAIGEYELYECAAGLRPMTPDNLPLIGRVSERVVISTGHGRNGVLLTPVTADATLALLNGTSLVEVKGTEPQRFAAVKENS</sequence>
<dbReference type="EC" id="1.4.3.19" evidence="5"/>
<evidence type="ECO:0000256" key="6">
    <source>
        <dbReference type="SAM" id="Phobius"/>
    </source>
</evidence>
<dbReference type="GO" id="GO:0009228">
    <property type="term" value="P:thiamine biosynthetic process"/>
    <property type="evidence" value="ECO:0007669"/>
    <property type="project" value="UniProtKB-KW"/>
</dbReference>
<comment type="pathway">
    <text evidence="1">Cofactor biosynthesis; thiamine diphosphate biosynthesis.</text>
</comment>
<evidence type="ECO:0000259" key="7">
    <source>
        <dbReference type="Pfam" id="PF01266"/>
    </source>
</evidence>
<evidence type="ECO:0000256" key="3">
    <source>
        <dbReference type="ARBA" id="ARBA00023002"/>
    </source>
</evidence>
<evidence type="ECO:0000256" key="4">
    <source>
        <dbReference type="ARBA" id="ARBA00049872"/>
    </source>
</evidence>
<evidence type="ECO:0000256" key="1">
    <source>
        <dbReference type="ARBA" id="ARBA00004948"/>
    </source>
</evidence>
<protein>
    <recommendedName>
        <fullName evidence="5">glycine oxidase</fullName>
        <ecNumber evidence="5">1.4.3.19</ecNumber>
    </recommendedName>
</protein>
<dbReference type="InterPro" id="IPR006076">
    <property type="entry name" value="FAD-dep_OxRdtase"/>
</dbReference>
<dbReference type="Gene3D" id="3.30.9.10">
    <property type="entry name" value="D-Amino Acid Oxidase, subunit A, domain 2"/>
    <property type="match status" value="1"/>
</dbReference>
<feature type="domain" description="FAD dependent oxidoreductase" evidence="7">
    <location>
        <begin position="12"/>
        <end position="336"/>
    </location>
</feature>
<dbReference type="GO" id="GO:0043799">
    <property type="term" value="F:glycine oxidase activity"/>
    <property type="evidence" value="ECO:0007669"/>
    <property type="project" value="UniProtKB-EC"/>
</dbReference>